<accession>A0A1H4CS07</accession>
<evidence type="ECO:0000313" key="3">
    <source>
        <dbReference type="Proteomes" id="UP000242469"/>
    </source>
</evidence>
<organism evidence="2 3">
    <name type="scientific">Marinobacterium iners DSM 11526</name>
    <dbReference type="NCBI Taxonomy" id="1122198"/>
    <lineage>
        <taxon>Bacteria</taxon>
        <taxon>Pseudomonadati</taxon>
        <taxon>Pseudomonadota</taxon>
        <taxon>Gammaproteobacteria</taxon>
        <taxon>Oceanospirillales</taxon>
        <taxon>Oceanospirillaceae</taxon>
        <taxon>Marinobacterium</taxon>
    </lineage>
</organism>
<evidence type="ECO:0000256" key="1">
    <source>
        <dbReference type="SAM" id="MobiDB-lite"/>
    </source>
</evidence>
<evidence type="ECO:0008006" key="4">
    <source>
        <dbReference type="Google" id="ProtNLM"/>
    </source>
</evidence>
<evidence type="ECO:0000313" key="2">
    <source>
        <dbReference type="EMBL" id="SEA63131.1"/>
    </source>
</evidence>
<name>A0A1H4CS07_9GAMM</name>
<dbReference type="STRING" id="1122198.SAMN02745729_105118"/>
<reference evidence="3" key="1">
    <citation type="submission" date="2016-10" db="EMBL/GenBank/DDBJ databases">
        <authorList>
            <person name="Varghese N."/>
            <person name="Submissions S."/>
        </authorList>
    </citation>
    <scope>NUCLEOTIDE SEQUENCE [LARGE SCALE GENOMIC DNA]</scope>
    <source>
        <strain evidence="3">DSM 11526</strain>
    </source>
</reference>
<protein>
    <recommendedName>
        <fullName evidence="4">Flagellar basal body rod FlgEFG protein C-terminal</fullName>
    </recommendedName>
</protein>
<sequence length="81" mass="8396">MNITSAQNSGMFNVNRTLDNTPKVSGDTQGSGRPDLAEVASGREINQAVANSTVNETTEAAATKVVNATDEVLGNLIDTMA</sequence>
<feature type="region of interest" description="Disordered" evidence="1">
    <location>
        <begin position="1"/>
        <end position="40"/>
    </location>
</feature>
<dbReference type="EMBL" id="FNRJ01000005">
    <property type="protein sequence ID" value="SEA63131.1"/>
    <property type="molecule type" value="Genomic_DNA"/>
</dbReference>
<feature type="compositionally biased region" description="Polar residues" evidence="1">
    <location>
        <begin position="1"/>
        <end position="31"/>
    </location>
</feature>
<keyword evidence="3" id="KW-1185">Reference proteome</keyword>
<proteinExistence type="predicted"/>
<dbReference type="RefSeq" id="WP_091825468.1">
    <property type="nucleotide sequence ID" value="NZ_FNRJ01000005.1"/>
</dbReference>
<dbReference type="AlphaFoldDB" id="A0A1H4CS07"/>
<dbReference type="OrthoDB" id="6089782at2"/>
<gene>
    <name evidence="2" type="ORF">SAMN02745729_105118</name>
</gene>
<dbReference type="Proteomes" id="UP000242469">
    <property type="component" value="Unassembled WGS sequence"/>
</dbReference>